<dbReference type="GO" id="GO:0016987">
    <property type="term" value="F:sigma factor activity"/>
    <property type="evidence" value="ECO:0007669"/>
    <property type="project" value="UniProtKB-KW"/>
</dbReference>
<sequence length="206" mass="23775">MEKGSPEVIPAEPRLLELAAQGDRDAYASLYQFYLPRLYKYLFGIIRSREDTEEILHDMFLKLWEDRANLARVQSFNSYIFRIAKNKLLNLYKHQQVARKAIDYFTQNASESTDAADERLIYRQYQSVIDAAINSLPPKRRQVYELCTQQELSYDEVADQMGISRSMVKKQIYAAKDHIREYLQMHADISAAILIAAGAIAGTVLK</sequence>
<evidence type="ECO:0000259" key="6">
    <source>
        <dbReference type="Pfam" id="PF08281"/>
    </source>
</evidence>
<reference evidence="7 8" key="1">
    <citation type="submission" date="2020-05" db="EMBL/GenBank/DDBJ databases">
        <title>Mucilaginibacter mali sp. nov.</title>
        <authorList>
            <person name="Kim H.S."/>
            <person name="Lee K.C."/>
            <person name="Suh M.K."/>
            <person name="Kim J.-S."/>
            <person name="Han K.-I."/>
            <person name="Eom M.K."/>
            <person name="Shin Y.K."/>
            <person name="Lee J.-S."/>
        </authorList>
    </citation>
    <scope>NUCLEOTIDE SEQUENCE [LARGE SCALE GENOMIC DNA]</scope>
    <source>
        <strain evidence="7 8">G2-14</strain>
    </source>
</reference>
<dbReference type="Pfam" id="PF08281">
    <property type="entry name" value="Sigma70_r4_2"/>
    <property type="match status" value="1"/>
</dbReference>
<dbReference type="GO" id="GO:0006352">
    <property type="term" value="P:DNA-templated transcription initiation"/>
    <property type="evidence" value="ECO:0007669"/>
    <property type="project" value="InterPro"/>
</dbReference>
<evidence type="ECO:0000256" key="2">
    <source>
        <dbReference type="ARBA" id="ARBA00023015"/>
    </source>
</evidence>
<keyword evidence="2" id="KW-0805">Transcription regulation</keyword>
<dbReference type="InterPro" id="IPR036388">
    <property type="entry name" value="WH-like_DNA-bd_sf"/>
</dbReference>
<organism evidence="7 8">
    <name type="scientific">Mucilaginibacter mali</name>
    <dbReference type="NCBI Taxonomy" id="2740462"/>
    <lineage>
        <taxon>Bacteria</taxon>
        <taxon>Pseudomonadati</taxon>
        <taxon>Bacteroidota</taxon>
        <taxon>Sphingobacteriia</taxon>
        <taxon>Sphingobacteriales</taxon>
        <taxon>Sphingobacteriaceae</taxon>
        <taxon>Mucilaginibacter</taxon>
    </lineage>
</organism>
<evidence type="ECO:0000313" key="8">
    <source>
        <dbReference type="Proteomes" id="UP000505355"/>
    </source>
</evidence>
<dbReference type="KEGG" id="mmab:HQ865_13200"/>
<dbReference type="PANTHER" id="PTHR43133">
    <property type="entry name" value="RNA POLYMERASE ECF-TYPE SIGMA FACTO"/>
    <property type="match status" value="1"/>
</dbReference>
<proteinExistence type="inferred from homology"/>
<evidence type="ECO:0000256" key="3">
    <source>
        <dbReference type="ARBA" id="ARBA00023082"/>
    </source>
</evidence>
<evidence type="ECO:0000256" key="1">
    <source>
        <dbReference type="ARBA" id="ARBA00010641"/>
    </source>
</evidence>
<dbReference type="SUPFAM" id="SSF88946">
    <property type="entry name" value="Sigma2 domain of RNA polymerase sigma factors"/>
    <property type="match status" value="1"/>
</dbReference>
<dbReference type="InterPro" id="IPR007627">
    <property type="entry name" value="RNA_pol_sigma70_r2"/>
</dbReference>
<accession>A0A7D4QTL0</accession>
<keyword evidence="4" id="KW-0804">Transcription</keyword>
<dbReference type="GO" id="GO:0003677">
    <property type="term" value="F:DNA binding"/>
    <property type="evidence" value="ECO:0007669"/>
    <property type="project" value="InterPro"/>
</dbReference>
<protein>
    <submittedName>
        <fullName evidence="7">RNA polymerase sigma-70 factor</fullName>
    </submittedName>
</protein>
<dbReference type="Proteomes" id="UP000505355">
    <property type="component" value="Chromosome"/>
</dbReference>
<dbReference type="InterPro" id="IPR013325">
    <property type="entry name" value="RNA_pol_sigma_r2"/>
</dbReference>
<dbReference type="RefSeq" id="WP_173415342.1">
    <property type="nucleotide sequence ID" value="NZ_CP054139.1"/>
</dbReference>
<keyword evidence="8" id="KW-1185">Reference proteome</keyword>
<dbReference type="AlphaFoldDB" id="A0A7D4QTL0"/>
<dbReference type="InterPro" id="IPR014327">
    <property type="entry name" value="RNA_pol_sigma70_bacteroid"/>
</dbReference>
<evidence type="ECO:0000259" key="5">
    <source>
        <dbReference type="Pfam" id="PF04542"/>
    </source>
</evidence>
<dbReference type="InterPro" id="IPR039425">
    <property type="entry name" value="RNA_pol_sigma-70-like"/>
</dbReference>
<dbReference type="SUPFAM" id="SSF88659">
    <property type="entry name" value="Sigma3 and sigma4 domains of RNA polymerase sigma factors"/>
    <property type="match status" value="1"/>
</dbReference>
<dbReference type="InterPro" id="IPR013249">
    <property type="entry name" value="RNA_pol_sigma70_r4_t2"/>
</dbReference>
<name>A0A7D4QTL0_9SPHI</name>
<dbReference type="PANTHER" id="PTHR43133:SF46">
    <property type="entry name" value="RNA POLYMERASE SIGMA-70 FACTOR ECF SUBFAMILY"/>
    <property type="match status" value="1"/>
</dbReference>
<feature type="domain" description="RNA polymerase sigma factor 70 region 4 type 2" evidence="6">
    <location>
        <begin position="129"/>
        <end position="178"/>
    </location>
</feature>
<dbReference type="EMBL" id="CP054139">
    <property type="protein sequence ID" value="QKJ30669.1"/>
    <property type="molecule type" value="Genomic_DNA"/>
</dbReference>
<evidence type="ECO:0000313" key="7">
    <source>
        <dbReference type="EMBL" id="QKJ30669.1"/>
    </source>
</evidence>
<keyword evidence="3" id="KW-0731">Sigma factor</keyword>
<dbReference type="InterPro" id="IPR014284">
    <property type="entry name" value="RNA_pol_sigma-70_dom"/>
</dbReference>
<dbReference type="InterPro" id="IPR013324">
    <property type="entry name" value="RNA_pol_sigma_r3/r4-like"/>
</dbReference>
<feature type="domain" description="RNA polymerase sigma-70 region 2" evidence="5">
    <location>
        <begin position="30"/>
        <end position="96"/>
    </location>
</feature>
<gene>
    <name evidence="7" type="ORF">HQ865_13200</name>
</gene>
<evidence type="ECO:0000256" key="4">
    <source>
        <dbReference type="ARBA" id="ARBA00023163"/>
    </source>
</evidence>
<dbReference type="Gene3D" id="1.10.1740.10">
    <property type="match status" value="1"/>
</dbReference>
<dbReference type="NCBIfam" id="TIGR02937">
    <property type="entry name" value="sigma70-ECF"/>
    <property type="match status" value="1"/>
</dbReference>
<dbReference type="NCBIfam" id="TIGR02985">
    <property type="entry name" value="Sig70_bacteroi1"/>
    <property type="match status" value="1"/>
</dbReference>
<dbReference type="Pfam" id="PF04542">
    <property type="entry name" value="Sigma70_r2"/>
    <property type="match status" value="1"/>
</dbReference>
<comment type="similarity">
    <text evidence="1">Belongs to the sigma-70 factor family. ECF subfamily.</text>
</comment>
<dbReference type="CDD" id="cd06171">
    <property type="entry name" value="Sigma70_r4"/>
    <property type="match status" value="1"/>
</dbReference>
<dbReference type="Gene3D" id="1.10.10.10">
    <property type="entry name" value="Winged helix-like DNA-binding domain superfamily/Winged helix DNA-binding domain"/>
    <property type="match status" value="1"/>
</dbReference>